<feature type="compositionally biased region" description="Polar residues" evidence="1">
    <location>
        <begin position="42"/>
        <end position="59"/>
    </location>
</feature>
<organism evidence="3 4">
    <name type="scientific">Ricinus communis</name>
    <name type="common">Castor bean</name>
    <dbReference type="NCBI Taxonomy" id="3988"/>
    <lineage>
        <taxon>Eukaryota</taxon>
        <taxon>Viridiplantae</taxon>
        <taxon>Streptophyta</taxon>
        <taxon>Embryophyta</taxon>
        <taxon>Tracheophyta</taxon>
        <taxon>Spermatophyta</taxon>
        <taxon>Magnoliopsida</taxon>
        <taxon>eudicotyledons</taxon>
        <taxon>Gunneridae</taxon>
        <taxon>Pentapetalae</taxon>
        <taxon>rosids</taxon>
        <taxon>fabids</taxon>
        <taxon>Malpighiales</taxon>
        <taxon>Euphorbiaceae</taxon>
        <taxon>Acalyphoideae</taxon>
        <taxon>Acalypheae</taxon>
        <taxon>Ricinus</taxon>
    </lineage>
</organism>
<sequence>MEQQMDMMKTFTFHSQNSPQLQNPLPTKLHPTPIHLKGLSKHPTSSTSPPIHVATSSGTRLLPTPKMNNIEINGFSANAQGLGLQMPKVELSTFEGTTTLYLGEKVDIWYQRWRVQTKEKKWEVFAKELCRRFGKVIVSDIVEESNRIQQVGSVINYQERFEELRSLMLKYNPMPDESYFMSSFVSGLNEEIRSMVKLLKLATLSQAYERAKLYEKSIEAMFKRHKFLPKTNYQQPCKSNFTKNSTPTPSFLYRPTPRPKPQNRLNFKYQTHSSH</sequence>
<feature type="region of interest" description="Disordered" evidence="1">
    <location>
        <begin position="236"/>
        <end position="275"/>
    </location>
</feature>
<dbReference type="InterPro" id="IPR045358">
    <property type="entry name" value="Ty3_capsid"/>
</dbReference>
<reference evidence="4" key="1">
    <citation type="journal article" date="2010" name="Nat. Biotechnol.">
        <title>Draft genome sequence of the oilseed species Ricinus communis.</title>
        <authorList>
            <person name="Chan A.P."/>
            <person name="Crabtree J."/>
            <person name="Zhao Q."/>
            <person name="Lorenzi H."/>
            <person name="Orvis J."/>
            <person name="Puiu D."/>
            <person name="Melake-Berhan A."/>
            <person name="Jones K.M."/>
            <person name="Redman J."/>
            <person name="Chen G."/>
            <person name="Cahoon E.B."/>
            <person name="Gedil M."/>
            <person name="Stanke M."/>
            <person name="Haas B.J."/>
            <person name="Wortman J.R."/>
            <person name="Fraser-Liggett C.M."/>
            <person name="Ravel J."/>
            <person name="Rabinowicz P.D."/>
        </authorList>
    </citation>
    <scope>NUCLEOTIDE SEQUENCE [LARGE SCALE GENOMIC DNA]</scope>
    <source>
        <strain evidence="4">cv. Hale</strain>
    </source>
</reference>
<protein>
    <recommendedName>
        <fullName evidence="2">Ty3 transposon capsid-like protein domain-containing protein</fullName>
    </recommendedName>
</protein>
<dbReference type="Pfam" id="PF19259">
    <property type="entry name" value="Ty3_capsid"/>
    <property type="match status" value="1"/>
</dbReference>
<evidence type="ECO:0000259" key="2">
    <source>
        <dbReference type="Pfam" id="PF19259"/>
    </source>
</evidence>
<evidence type="ECO:0000313" key="4">
    <source>
        <dbReference type="Proteomes" id="UP000008311"/>
    </source>
</evidence>
<name>B9SIM6_RICCO</name>
<dbReference type="eggNOG" id="ENOG502SVYT">
    <property type="taxonomic scope" value="Eukaryota"/>
</dbReference>
<feature type="compositionally biased region" description="Polar residues" evidence="1">
    <location>
        <begin position="236"/>
        <end position="249"/>
    </location>
</feature>
<feature type="region of interest" description="Disordered" evidence="1">
    <location>
        <begin position="29"/>
        <end position="62"/>
    </location>
</feature>
<dbReference type="Proteomes" id="UP000008311">
    <property type="component" value="Unassembled WGS sequence"/>
</dbReference>
<gene>
    <name evidence="3" type="ORF">RCOM_0824170</name>
</gene>
<feature type="compositionally biased region" description="Polar residues" evidence="1">
    <location>
        <begin position="263"/>
        <end position="275"/>
    </location>
</feature>
<dbReference type="InParanoid" id="B9SIM6"/>
<feature type="domain" description="Ty3 transposon capsid-like protein" evidence="2">
    <location>
        <begin position="108"/>
        <end position="224"/>
    </location>
</feature>
<accession>B9SIM6</accession>
<dbReference type="AlphaFoldDB" id="B9SIM6"/>
<evidence type="ECO:0000313" key="3">
    <source>
        <dbReference type="EMBL" id="EEF36539.1"/>
    </source>
</evidence>
<evidence type="ECO:0000256" key="1">
    <source>
        <dbReference type="SAM" id="MobiDB-lite"/>
    </source>
</evidence>
<dbReference type="EMBL" id="EQ973975">
    <property type="protein sequence ID" value="EEF36539.1"/>
    <property type="molecule type" value="Genomic_DNA"/>
</dbReference>
<proteinExistence type="predicted"/>
<keyword evidence="4" id="KW-1185">Reference proteome</keyword>